<accession>A0ABT1BZU8</accession>
<dbReference type="EMBL" id="JAMXLY010000087">
    <property type="protein sequence ID" value="MCO6026609.1"/>
    <property type="molecule type" value="Genomic_DNA"/>
</dbReference>
<organism evidence="2 3">
    <name type="scientific">Segatella cerevisiae</name>
    <dbReference type="NCBI Taxonomy" id="2053716"/>
    <lineage>
        <taxon>Bacteria</taxon>
        <taxon>Pseudomonadati</taxon>
        <taxon>Bacteroidota</taxon>
        <taxon>Bacteroidia</taxon>
        <taxon>Bacteroidales</taxon>
        <taxon>Prevotellaceae</taxon>
        <taxon>Segatella</taxon>
    </lineage>
</organism>
<dbReference type="InterPro" id="IPR004919">
    <property type="entry name" value="GmrSD_N"/>
</dbReference>
<evidence type="ECO:0000313" key="3">
    <source>
        <dbReference type="Proteomes" id="UP001204015"/>
    </source>
</evidence>
<dbReference type="Pfam" id="PF03235">
    <property type="entry name" value="GmrSD_N"/>
    <property type="match status" value="1"/>
</dbReference>
<evidence type="ECO:0000259" key="1">
    <source>
        <dbReference type="Pfam" id="PF03235"/>
    </source>
</evidence>
<proteinExistence type="predicted"/>
<comment type="caution">
    <text evidence="2">The sequence shown here is derived from an EMBL/GenBank/DDBJ whole genome shotgun (WGS) entry which is preliminary data.</text>
</comment>
<reference evidence="2 3" key="1">
    <citation type="submission" date="2022-06" db="EMBL/GenBank/DDBJ databases">
        <title>A taxonomic note on the genus Prevotella: Description of four novel genera and emended description of the genera Hallella and Xylanibacter.</title>
        <authorList>
            <person name="Hitch T.C.A."/>
        </authorList>
    </citation>
    <scope>NUCLEOTIDE SEQUENCE [LARGE SCALE GENOMIC DNA]</scope>
    <source>
        <strain evidence="2 3">DSM 100619</strain>
    </source>
</reference>
<evidence type="ECO:0000313" key="2">
    <source>
        <dbReference type="EMBL" id="MCO6026609.1"/>
    </source>
</evidence>
<gene>
    <name evidence="2" type="ORF">NG821_12320</name>
</gene>
<name>A0ABT1BZU8_9BACT</name>
<feature type="domain" description="GmrSD restriction endonucleases N-terminal" evidence="1">
    <location>
        <begin position="15"/>
        <end position="247"/>
    </location>
</feature>
<dbReference type="Proteomes" id="UP001204015">
    <property type="component" value="Unassembled WGS sequence"/>
</dbReference>
<dbReference type="RefSeq" id="WP_252761958.1">
    <property type="nucleotide sequence ID" value="NZ_JAMXLY010000087.1"/>
</dbReference>
<dbReference type="PANTHER" id="PTHR35149">
    <property type="entry name" value="SLL5132 PROTEIN"/>
    <property type="match status" value="1"/>
</dbReference>
<sequence length="326" mass="38040">MANKINFVTGETYTLSELFSGERRIIIPDLQRDYCWGDEDNTKSTGVTGELVSDFVTNLIEQYNQKSDTRTLNLGLLYGYEVPANHIQLCDGQQRLTTLYLLLGMINKVIGTYRSYLISDFEYNNDDKEPYLNYSIRETSLYFLSDLVCKFFLDRRKKVETIKSADWYFSDYDLDPSIQSMLNALYKIEILLDGKDEEWMSHFGDWLLNKLTFLYVDMENRKNGEETFVVINTTGESLSATQNLKPLVINEKNNQFNNTSFHTLINRNNVNIAECWECIETWFWSRRRGDNDTADAGFAEFFRWISIILPNFSTGAKVKEYCLSLH</sequence>
<keyword evidence="3" id="KW-1185">Reference proteome</keyword>
<dbReference type="PANTHER" id="PTHR35149:SF1">
    <property type="entry name" value="DUF5655 DOMAIN-CONTAINING PROTEIN"/>
    <property type="match status" value="1"/>
</dbReference>
<protein>
    <submittedName>
        <fullName evidence="2">DUF262 domain-containing protein</fullName>
    </submittedName>
</protein>